<feature type="chain" id="PRO_5018217247" evidence="2">
    <location>
        <begin position="18"/>
        <end position="160"/>
    </location>
</feature>
<evidence type="ECO:0000313" key="3">
    <source>
        <dbReference type="EMBL" id="VDM80712.1"/>
    </source>
</evidence>
<name>A0A3P7LNJ8_STRVU</name>
<keyword evidence="2" id="KW-0732">Signal</keyword>
<feature type="compositionally biased region" description="Low complexity" evidence="1">
    <location>
        <begin position="121"/>
        <end position="140"/>
    </location>
</feature>
<keyword evidence="4" id="KW-1185">Reference proteome</keyword>
<protein>
    <submittedName>
        <fullName evidence="3">Uncharacterized protein</fullName>
    </submittedName>
</protein>
<feature type="signal peptide" evidence="2">
    <location>
        <begin position="1"/>
        <end position="17"/>
    </location>
</feature>
<feature type="region of interest" description="Disordered" evidence="1">
    <location>
        <begin position="114"/>
        <end position="160"/>
    </location>
</feature>
<reference evidence="3 4" key="1">
    <citation type="submission" date="2018-11" db="EMBL/GenBank/DDBJ databases">
        <authorList>
            <consortium name="Pathogen Informatics"/>
        </authorList>
    </citation>
    <scope>NUCLEOTIDE SEQUENCE [LARGE SCALE GENOMIC DNA]</scope>
</reference>
<evidence type="ECO:0000256" key="2">
    <source>
        <dbReference type="SAM" id="SignalP"/>
    </source>
</evidence>
<evidence type="ECO:0000313" key="4">
    <source>
        <dbReference type="Proteomes" id="UP000270094"/>
    </source>
</evidence>
<accession>A0A3P7LNJ8</accession>
<evidence type="ECO:0000256" key="1">
    <source>
        <dbReference type="SAM" id="MobiDB-lite"/>
    </source>
</evidence>
<dbReference type="AlphaFoldDB" id="A0A3P7LNJ8"/>
<feature type="compositionally biased region" description="Basic and acidic residues" evidence="1">
    <location>
        <begin position="141"/>
        <end position="160"/>
    </location>
</feature>
<organism evidence="3 4">
    <name type="scientific">Strongylus vulgaris</name>
    <name type="common">Blood worm</name>
    <dbReference type="NCBI Taxonomy" id="40348"/>
    <lineage>
        <taxon>Eukaryota</taxon>
        <taxon>Metazoa</taxon>
        <taxon>Ecdysozoa</taxon>
        <taxon>Nematoda</taxon>
        <taxon>Chromadorea</taxon>
        <taxon>Rhabditida</taxon>
        <taxon>Rhabditina</taxon>
        <taxon>Rhabditomorpha</taxon>
        <taxon>Strongyloidea</taxon>
        <taxon>Strongylidae</taxon>
        <taxon>Strongylus</taxon>
    </lineage>
</organism>
<gene>
    <name evidence="3" type="ORF">SVUK_LOCUS15710</name>
</gene>
<proteinExistence type="predicted"/>
<dbReference type="EMBL" id="UYYB01109666">
    <property type="protein sequence ID" value="VDM80712.1"/>
    <property type="molecule type" value="Genomic_DNA"/>
</dbReference>
<dbReference type="OrthoDB" id="5836881at2759"/>
<dbReference type="Proteomes" id="UP000270094">
    <property type="component" value="Unassembled WGS sequence"/>
</dbReference>
<sequence>MAWIFTLYVILLQHTGSFKWNRLFGGHLSRSQRTLFDEWNVMETYQPRAWTLGHLFDPEPPTPYCSGKPSQEMDPFKIARDAVSDVCYSFIRIAHFLQHYADEFTFVQKMEAERKAREENSGNTSQQGSQQTSTSGQTETMRIELNEEPKGGDQDSYREI</sequence>